<keyword evidence="3" id="KW-1185">Reference proteome</keyword>
<feature type="region of interest" description="Disordered" evidence="1">
    <location>
        <begin position="402"/>
        <end position="451"/>
    </location>
</feature>
<feature type="compositionally biased region" description="Low complexity" evidence="1">
    <location>
        <begin position="404"/>
        <end position="413"/>
    </location>
</feature>
<dbReference type="AlphaFoldDB" id="A0A1W6N5B8"/>
<proteinExistence type="predicted"/>
<dbReference type="KEGG" id="naf:GQ61_06175"/>
<name>A0A1W6N5B8_9PROT</name>
<feature type="compositionally biased region" description="Basic residues" evidence="1">
    <location>
        <begin position="422"/>
        <end position="434"/>
    </location>
</feature>
<organism evidence="2 3">
    <name type="scientific">Candidatus Nucleicultrix amoebiphila FS5</name>
    <dbReference type="NCBI Taxonomy" id="1414854"/>
    <lineage>
        <taxon>Bacteria</taxon>
        <taxon>Pseudomonadati</taxon>
        <taxon>Pseudomonadota</taxon>
        <taxon>Alphaproteobacteria</taxon>
        <taxon>Holosporales</taxon>
        <taxon>Candidatus Nucleicultricaceae</taxon>
        <taxon>Candidatus Nucleicultrix</taxon>
    </lineage>
</organism>
<gene>
    <name evidence="2" type="ORF">GQ61_06175</name>
</gene>
<protein>
    <submittedName>
        <fullName evidence="2">Uncharacterized protein</fullName>
    </submittedName>
</protein>
<sequence length="451" mass="51850">MDDHVPVEYKTKHGQYIHDRLLSEDARQRNGYFLFLDLGNIFFEIFQNLATYTTVYAAKCVNLVFPDTEFLIGANGETFVTKNLATKSETLHDFDEIRFKALLLSLHYFFSAHEVAIFSKRKQESTTKIKDVLTHFADPYDKAFDGDKAPSKFQLRKILSQTQKSDALYQSLYFLKRDIDLFLKELSAHQENQTLLRASSDPSKNFSSTELASIQEVYQNWGELLPVRLQKLNDLATYYSRLSYAPVRGGSYVVSIPKQELQHVARHISLLIKLQDDINDFKMRFREKHTVLTQQLREDDSKLARVHLYFETTATLVNNFIQFVKRHQKIVRTIYNERVHRLLSDVGFIVSLSSEIPSDVDLKSIVRTFFGFTEASFNHEIDALSHLLADFKISSFESKATLESSQASSSSSSDAEKDPKPGRKFKWSKPRPHLKSTSVPALSIEDQADNS</sequence>
<dbReference type="EMBL" id="CP008743">
    <property type="protein sequence ID" value="ARN84939.1"/>
    <property type="molecule type" value="Genomic_DNA"/>
</dbReference>
<reference evidence="2 3" key="1">
    <citation type="submission" date="2014-06" db="EMBL/GenBank/DDBJ databases">
        <title>The genome of the endonuclear symbiont Nucleicultrix amoebiphila.</title>
        <authorList>
            <person name="Schulz F."/>
            <person name="Horn M."/>
        </authorList>
    </citation>
    <scope>NUCLEOTIDE SEQUENCE [LARGE SCALE GENOMIC DNA]</scope>
    <source>
        <strain evidence="2 3">FS5</strain>
    </source>
</reference>
<evidence type="ECO:0000313" key="3">
    <source>
        <dbReference type="Proteomes" id="UP000237351"/>
    </source>
</evidence>
<accession>A0A1W6N5B8</accession>
<dbReference type="Proteomes" id="UP000237351">
    <property type="component" value="Chromosome"/>
</dbReference>
<evidence type="ECO:0000256" key="1">
    <source>
        <dbReference type="SAM" id="MobiDB-lite"/>
    </source>
</evidence>
<evidence type="ECO:0000313" key="2">
    <source>
        <dbReference type="EMBL" id="ARN84939.1"/>
    </source>
</evidence>